<keyword evidence="4" id="KW-0472">Membrane</keyword>
<dbReference type="PROSITE" id="PS50109">
    <property type="entry name" value="HIS_KIN"/>
    <property type="match status" value="1"/>
</dbReference>
<dbReference type="SUPFAM" id="SSF63829">
    <property type="entry name" value="Calcium-dependent phosphotriesterase"/>
    <property type="match status" value="4"/>
</dbReference>
<dbReference type="InterPro" id="IPR005467">
    <property type="entry name" value="His_kinase_dom"/>
</dbReference>
<dbReference type="EMBL" id="JBHTBS010000001">
    <property type="protein sequence ID" value="MFC7335643.1"/>
    <property type="molecule type" value="Genomic_DNA"/>
</dbReference>
<dbReference type="InterPro" id="IPR011712">
    <property type="entry name" value="Sig_transdc_His_kin_sub3_dim/P"/>
</dbReference>
<feature type="transmembrane region" description="Helical" evidence="4">
    <location>
        <begin position="760"/>
        <end position="782"/>
    </location>
</feature>
<feature type="signal peptide" evidence="5">
    <location>
        <begin position="1"/>
        <end position="22"/>
    </location>
</feature>
<dbReference type="InterPro" id="IPR011123">
    <property type="entry name" value="Y_Y_Y"/>
</dbReference>
<keyword evidence="1" id="KW-0808">Transferase</keyword>
<dbReference type="Proteomes" id="UP001596472">
    <property type="component" value="Unassembled WGS sequence"/>
</dbReference>
<dbReference type="Gene3D" id="3.30.565.10">
    <property type="entry name" value="Histidine kinase-like ATPase, C-terminal domain"/>
    <property type="match status" value="1"/>
</dbReference>
<dbReference type="InterPro" id="IPR003594">
    <property type="entry name" value="HATPase_dom"/>
</dbReference>
<dbReference type="InterPro" id="IPR013783">
    <property type="entry name" value="Ig-like_fold"/>
</dbReference>
<keyword evidence="5" id="KW-0732">Signal</keyword>
<dbReference type="Gene3D" id="2.130.10.10">
    <property type="entry name" value="YVTN repeat-like/Quinoprotein amine dehydrogenase"/>
    <property type="match status" value="3"/>
</dbReference>
<dbReference type="InterPro" id="IPR036890">
    <property type="entry name" value="HATPase_C_sf"/>
</dbReference>
<evidence type="ECO:0000259" key="6">
    <source>
        <dbReference type="PROSITE" id="PS50109"/>
    </source>
</evidence>
<evidence type="ECO:0000256" key="1">
    <source>
        <dbReference type="ARBA" id="ARBA00022679"/>
    </source>
</evidence>
<evidence type="ECO:0000256" key="4">
    <source>
        <dbReference type="SAM" id="Phobius"/>
    </source>
</evidence>
<evidence type="ECO:0000313" key="8">
    <source>
        <dbReference type="Proteomes" id="UP001596472"/>
    </source>
</evidence>
<dbReference type="Gene3D" id="2.60.40.10">
    <property type="entry name" value="Immunoglobulins"/>
    <property type="match status" value="1"/>
</dbReference>
<organism evidence="7 8">
    <name type="scientific">Haloferula chungangensis</name>
    <dbReference type="NCBI Taxonomy" id="1048331"/>
    <lineage>
        <taxon>Bacteria</taxon>
        <taxon>Pseudomonadati</taxon>
        <taxon>Verrucomicrobiota</taxon>
        <taxon>Verrucomicrobiia</taxon>
        <taxon>Verrucomicrobiales</taxon>
        <taxon>Verrucomicrobiaceae</taxon>
        <taxon>Haloferula</taxon>
    </lineage>
</organism>
<evidence type="ECO:0000256" key="2">
    <source>
        <dbReference type="ARBA" id="ARBA00022777"/>
    </source>
</evidence>
<dbReference type="CDD" id="cd16917">
    <property type="entry name" value="HATPase_UhpB-NarQ-NarX-like"/>
    <property type="match status" value="1"/>
</dbReference>
<dbReference type="Pfam" id="PF02518">
    <property type="entry name" value="HATPase_c"/>
    <property type="match status" value="1"/>
</dbReference>
<dbReference type="RefSeq" id="WP_379707958.1">
    <property type="nucleotide sequence ID" value="NZ_JBHTBS010000001.1"/>
</dbReference>
<dbReference type="Gene3D" id="1.20.5.1930">
    <property type="match status" value="1"/>
</dbReference>
<dbReference type="Pfam" id="PF07494">
    <property type="entry name" value="Reg_prop"/>
    <property type="match status" value="3"/>
</dbReference>
<dbReference type="InterPro" id="IPR050482">
    <property type="entry name" value="Sensor_HK_TwoCompSys"/>
</dbReference>
<feature type="chain" id="PRO_5045378776" evidence="5">
    <location>
        <begin position="23"/>
        <end position="1006"/>
    </location>
</feature>
<dbReference type="Pfam" id="PF07730">
    <property type="entry name" value="HisKA_3"/>
    <property type="match status" value="1"/>
</dbReference>
<proteinExistence type="predicted"/>
<dbReference type="InterPro" id="IPR015943">
    <property type="entry name" value="WD40/YVTN_repeat-like_dom_sf"/>
</dbReference>
<sequence>MFLRLILLSFCLFSPALTSLCAAEAESSNWFYRAWQTEDGLPDNSISDLAQSPDGYLWVATKGGLMRFNGAEFATMPLHRLPGLPSRAVRAMFLDSRGRVWFAMERGPLIRAGVDSVHPFFPADGLPTQRVIGITEDGQGTIWACFSGEVCYIEGDSITTLGEAEGLLRGGSPSLASDSFGNVWLSIGGMLGQLSKEGFSPLYPLGDLRATIAPAGDGGLWITANSKLMRLPVNGDPASVTSLPDDSRANVIYEDPSGTVWIGTSGHGLFRFDGGVLKAIPTSHPDIECITEDREGNIWAGTSGGGLNLIKPLSVELIEEPNQAFLTSAQSVSIGSNGRIWAVTERGGLVSGSNGRWRSESGGQVWSGTLASCVAADQNGRVWVGTRDKGILVHHQDKWQVFPLDHKLKHRVVRSLLAASNGDIWAAFDTPFQVHRIRNGQATNFPIDGPIEFIRAMTEGPGGTIWIGSSDGRVLRATDDRLVDETAITEPLPLSVRTLQASPDGSLWIGYAGEGLGHLKDGRYTRLTKADGLYDDYISQIIDDHQGSLWITANRGLFQLDYREVIDRIKGGTNHLRPRTFGRNDGLPSLQPVRNFSPSAARAPDGTLWFSMSRGLLKVQPDQIKSNPIPPPVVLEQVILDDEVVAFYQTRSLDPNAHEESRLDLSKPEPRLRIDPGHDKMEIRYAALSLTSPENIHFLHRLKPFDRNWVQTTSGQSATYPRLPAGRYEFQVLACNNVGVWNEHGATLEITVDPYFWETWWFKIGGGIGTALAAGGLVFLWLRWRHKRQLQQIAEKRALEQERSRIARDIHDDLGASLTHITLLSQSTPTPDTQLTQEVLDQIHATARHLMRSMEEVVWAVNPDHDTFDALANYISNYGQGFLSIAGVRCRLEMPMVLPERPLSAQVRHNLFLAFKEALNNSVKYSEATEVRISLRPDDTHFVLRIADNGRGFDLNSPSDPTRNLPGNGLANMKTRMAEIGGTCTLSSSDEEGTSVEFEVPFRMNP</sequence>
<gene>
    <name evidence="7" type="ORF">ACFQY0_00520</name>
</gene>
<dbReference type="PANTHER" id="PTHR24421:SF62">
    <property type="entry name" value="SENSORY TRANSDUCTION HISTIDINE KINASE"/>
    <property type="match status" value="1"/>
</dbReference>
<reference evidence="8" key="1">
    <citation type="journal article" date="2019" name="Int. J. Syst. Evol. Microbiol.">
        <title>The Global Catalogue of Microorganisms (GCM) 10K type strain sequencing project: providing services to taxonomists for standard genome sequencing and annotation.</title>
        <authorList>
            <consortium name="The Broad Institute Genomics Platform"/>
            <consortium name="The Broad Institute Genome Sequencing Center for Infectious Disease"/>
            <person name="Wu L."/>
            <person name="Ma J."/>
        </authorList>
    </citation>
    <scope>NUCLEOTIDE SEQUENCE [LARGE SCALE GENOMIC DNA]</scope>
    <source>
        <strain evidence="8">CGMCC 4.1467</strain>
    </source>
</reference>
<dbReference type="SMART" id="SM00387">
    <property type="entry name" value="HATPase_c"/>
    <property type="match status" value="1"/>
</dbReference>
<evidence type="ECO:0000256" key="5">
    <source>
        <dbReference type="SAM" id="SignalP"/>
    </source>
</evidence>
<dbReference type="PANTHER" id="PTHR24421">
    <property type="entry name" value="NITRATE/NITRITE SENSOR PROTEIN NARX-RELATED"/>
    <property type="match status" value="1"/>
</dbReference>
<dbReference type="SUPFAM" id="SSF55874">
    <property type="entry name" value="ATPase domain of HSP90 chaperone/DNA topoisomerase II/histidine kinase"/>
    <property type="match status" value="1"/>
</dbReference>
<name>A0ABW2L026_9BACT</name>
<feature type="domain" description="Histidine kinase" evidence="6">
    <location>
        <begin position="805"/>
        <end position="1004"/>
    </location>
</feature>
<keyword evidence="3" id="KW-0902">Two-component regulatory system</keyword>
<keyword evidence="4" id="KW-0812">Transmembrane</keyword>
<keyword evidence="8" id="KW-1185">Reference proteome</keyword>
<dbReference type="Pfam" id="PF07495">
    <property type="entry name" value="Y_Y_Y"/>
    <property type="match status" value="1"/>
</dbReference>
<keyword evidence="4" id="KW-1133">Transmembrane helix</keyword>
<evidence type="ECO:0000313" key="7">
    <source>
        <dbReference type="EMBL" id="MFC7335643.1"/>
    </source>
</evidence>
<dbReference type="InterPro" id="IPR011110">
    <property type="entry name" value="Reg_prop"/>
</dbReference>
<evidence type="ECO:0000256" key="3">
    <source>
        <dbReference type="ARBA" id="ARBA00023012"/>
    </source>
</evidence>
<comment type="caution">
    <text evidence="7">The sequence shown here is derived from an EMBL/GenBank/DDBJ whole genome shotgun (WGS) entry which is preliminary data.</text>
</comment>
<keyword evidence="2" id="KW-0418">Kinase</keyword>
<accession>A0ABW2L026</accession>
<protein>
    <submittedName>
        <fullName evidence="7">Two-component regulator propeller domain-containing protein</fullName>
    </submittedName>
</protein>